<feature type="transmembrane region" description="Helical" evidence="1">
    <location>
        <begin position="12"/>
        <end position="34"/>
    </location>
</feature>
<proteinExistence type="predicted"/>
<evidence type="ECO:0008006" key="4">
    <source>
        <dbReference type="Google" id="ProtNLM"/>
    </source>
</evidence>
<dbReference type="AlphaFoldDB" id="A0A238XMU0"/>
<dbReference type="RefSeq" id="WP_089301726.1">
    <property type="nucleotide sequence ID" value="NZ_FZNW01000011.1"/>
</dbReference>
<protein>
    <recommendedName>
        <fullName evidence="4">DUF4386 domain-containing protein</fullName>
    </recommendedName>
</protein>
<evidence type="ECO:0000313" key="3">
    <source>
        <dbReference type="Proteomes" id="UP000198348"/>
    </source>
</evidence>
<evidence type="ECO:0000256" key="1">
    <source>
        <dbReference type="SAM" id="Phobius"/>
    </source>
</evidence>
<gene>
    <name evidence="2" type="ORF">SAMN06265360_111105</name>
</gene>
<reference evidence="3" key="1">
    <citation type="submission" date="2017-06" db="EMBL/GenBank/DDBJ databases">
        <authorList>
            <person name="Varghese N."/>
            <person name="Submissions S."/>
        </authorList>
    </citation>
    <scope>NUCLEOTIDE SEQUENCE [LARGE SCALE GENOMIC DNA]</scope>
    <source>
        <strain evidence="3">DSM 45207</strain>
    </source>
</reference>
<dbReference type="Proteomes" id="UP000198348">
    <property type="component" value="Unassembled WGS sequence"/>
</dbReference>
<feature type="transmembrane region" description="Helical" evidence="1">
    <location>
        <begin position="189"/>
        <end position="208"/>
    </location>
</feature>
<dbReference type="EMBL" id="FZNW01000011">
    <property type="protein sequence ID" value="SNR59674.1"/>
    <property type="molecule type" value="Genomic_DNA"/>
</dbReference>
<feature type="transmembrane region" description="Helical" evidence="1">
    <location>
        <begin position="54"/>
        <end position="79"/>
    </location>
</feature>
<dbReference type="OrthoDB" id="3431233at2"/>
<keyword evidence="3" id="KW-1185">Reference proteome</keyword>
<keyword evidence="1" id="KW-1133">Transmembrane helix</keyword>
<feature type="transmembrane region" description="Helical" evidence="1">
    <location>
        <begin position="132"/>
        <end position="153"/>
    </location>
</feature>
<keyword evidence="1" id="KW-0472">Membrane</keyword>
<sequence>MTSTTSTTRARFGATALALAPAMMFAALVSHPFIARLPDATGVASAVEQGTTQWGVVHLLTAVGVILTALAFLAVRVWLRDAGEDRHSAWALPFVLAGSALYALLPALEFAPMAAALTGGDVAGVQSELQPWFIPILASGGLLFAVGIVGFAWAVASCRILNRSLTYLVVTALVVLALSRMVPLGAVQFYVQAIAGLVALWPLAYQLWRAPRLTRASSGRAAAARQAPAVS</sequence>
<organism evidence="2 3">
    <name type="scientific">Haloechinothrix alba</name>
    <dbReference type="NCBI Taxonomy" id="664784"/>
    <lineage>
        <taxon>Bacteria</taxon>
        <taxon>Bacillati</taxon>
        <taxon>Actinomycetota</taxon>
        <taxon>Actinomycetes</taxon>
        <taxon>Pseudonocardiales</taxon>
        <taxon>Pseudonocardiaceae</taxon>
        <taxon>Haloechinothrix</taxon>
    </lineage>
</organism>
<accession>A0A238XMU0</accession>
<keyword evidence="1" id="KW-0812">Transmembrane</keyword>
<feature type="transmembrane region" description="Helical" evidence="1">
    <location>
        <begin position="165"/>
        <end position="183"/>
    </location>
</feature>
<feature type="transmembrane region" description="Helical" evidence="1">
    <location>
        <begin position="91"/>
        <end position="112"/>
    </location>
</feature>
<evidence type="ECO:0000313" key="2">
    <source>
        <dbReference type="EMBL" id="SNR59674.1"/>
    </source>
</evidence>
<name>A0A238XMU0_9PSEU</name>